<gene>
    <name evidence="1" type="ORF">BV25DRAFT_1270518</name>
</gene>
<evidence type="ECO:0000313" key="2">
    <source>
        <dbReference type="Proteomes" id="UP000814140"/>
    </source>
</evidence>
<dbReference type="EMBL" id="MU277191">
    <property type="protein sequence ID" value="KAI0067024.1"/>
    <property type="molecule type" value="Genomic_DNA"/>
</dbReference>
<reference evidence="1" key="1">
    <citation type="submission" date="2021-03" db="EMBL/GenBank/DDBJ databases">
        <authorList>
            <consortium name="DOE Joint Genome Institute"/>
            <person name="Ahrendt S."/>
            <person name="Looney B.P."/>
            <person name="Miyauchi S."/>
            <person name="Morin E."/>
            <person name="Drula E."/>
            <person name="Courty P.E."/>
            <person name="Chicoki N."/>
            <person name="Fauchery L."/>
            <person name="Kohler A."/>
            <person name="Kuo A."/>
            <person name="Labutti K."/>
            <person name="Pangilinan J."/>
            <person name="Lipzen A."/>
            <person name="Riley R."/>
            <person name="Andreopoulos W."/>
            <person name="He G."/>
            <person name="Johnson J."/>
            <person name="Barry K.W."/>
            <person name="Grigoriev I.V."/>
            <person name="Nagy L."/>
            <person name="Hibbett D."/>
            <person name="Henrissat B."/>
            <person name="Matheny P.B."/>
            <person name="Labbe J."/>
            <person name="Martin F."/>
        </authorList>
    </citation>
    <scope>NUCLEOTIDE SEQUENCE</scope>
    <source>
        <strain evidence="1">HHB10654</strain>
    </source>
</reference>
<evidence type="ECO:0000313" key="1">
    <source>
        <dbReference type="EMBL" id="KAI0067024.1"/>
    </source>
</evidence>
<reference evidence="1" key="2">
    <citation type="journal article" date="2022" name="New Phytol.">
        <title>Evolutionary transition to the ectomycorrhizal habit in the genomes of a hyperdiverse lineage of mushroom-forming fungi.</title>
        <authorList>
            <person name="Looney B."/>
            <person name="Miyauchi S."/>
            <person name="Morin E."/>
            <person name="Drula E."/>
            <person name="Courty P.E."/>
            <person name="Kohler A."/>
            <person name="Kuo A."/>
            <person name="LaButti K."/>
            <person name="Pangilinan J."/>
            <person name="Lipzen A."/>
            <person name="Riley R."/>
            <person name="Andreopoulos W."/>
            <person name="He G."/>
            <person name="Johnson J."/>
            <person name="Nolan M."/>
            <person name="Tritt A."/>
            <person name="Barry K.W."/>
            <person name="Grigoriev I.V."/>
            <person name="Nagy L.G."/>
            <person name="Hibbett D."/>
            <person name="Henrissat B."/>
            <person name="Matheny P.B."/>
            <person name="Labbe J."/>
            <person name="Martin F.M."/>
        </authorList>
    </citation>
    <scope>NUCLEOTIDE SEQUENCE</scope>
    <source>
        <strain evidence="1">HHB10654</strain>
    </source>
</reference>
<protein>
    <submittedName>
        <fullName evidence="1">Uncharacterized protein</fullName>
    </submittedName>
</protein>
<organism evidence="1 2">
    <name type="scientific">Artomyces pyxidatus</name>
    <dbReference type="NCBI Taxonomy" id="48021"/>
    <lineage>
        <taxon>Eukaryota</taxon>
        <taxon>Fungi</taxon>
        <taxon>Dikarya</taxon>
        <taxon>Basidiomycota</taxon>
        <taxon>Agaricomycotina</taxon>
        <taxon>Agaricomycetes</taxon>
        <taxon>Russulales</taxon>
        <taxon>Auriscalpiaceae</taxon>
        <taxon>Artomyces</taxon>
    </lineage>
</organism>
<proteinExistence type="predicted"/>
<comment type="caution">
    <text evidence="1">The sequence shown here is derived from an EMBL/GenBank/DDBJ whole genome shotgun (WGS) entry which is preliminary data.</text>
</comment>
<keyword evidence="2" id="KW-1185">Reference proteome</keyword>
<name>A0ACB8TF05_9AGAM</name>
<dbReference type="Proteomes" id="UP000814140">
    <property type="component" value="Unassembled WGS sequence"/>
</dbReference>
<sequence>MGISWWQDRASHEYLLSTLSRYEVVVGRCGALALLLASQSVLGRSRTLPGGSADASRTVRLGGNCTVPAQAAWTLDLRVYLSRYARHRMLAGHQPSVLQRAAFSTRNTPEGSSDSTDRSAPTGFAVVPQGRYPDVHDGGGNARTPSLTAIILVYAGPGK</sequence>
<accession>A0ACB8TF05</accession>